<accession>A0A448WPB5</accession>
<dbReference type="AlphaFoldDB" id="A0A448WPB5"/>
<evidence type="ECO:0000313" key="3">
    <source>
        <dbReference type="Proteomes" id="UP000784294"/>
    </source>
</evidence>
<evidence type="ECO:0000256" key="1">
    <source>
        <dbReference type="SAM" id="MobiDB-lite"/>
    </source>
</evidence>
<comment type="caution">
    <text evidence="2">The sequence shown here is derived from an EMBL/GenBank/DDBJ whole genome shotgun (WGS) entry which is preliminary data.</text>
</comment>
<evidence type="ECO:0000313" key="2">
    <source>
        <dbReference type="EMBL" id="VEL16745.1"/>
    </source>
</evidence>
<dbReference type="EMBL" id="CAAALY010029699">
    <property type="protein sequence ID" value="VEL16745.1"/>
    <property type="molecule type" value="Genomic_DNA"/>
</dbReference>
<protein>
    <submittedName>
        <fullName evidence="2">Uncharacterized protein</fullName>
    </submittedName>
</protein>
<gene>
    <name evidence="2" type="ORF">PXEA_LOCUS10185</name>
</gene>
<sequence>MNGSSLSPATVDLLPERQGTCIFTRASLHDQPMRASSTKALKSLPEPASGRSLLGQTSTPKRRLTIATADSGTSDDRSRRELRTQPHSPPHLPSCMEE</sequence>
<dbReference type="Proteomes" id="UP000784294">
    <property type="component" value="Unassembled WGS sequence"/>
</dbReference>
<organism evidence="2 3">
    <name type="scientific">Protopolystoma xenopodis</name>
    <dbReference type="NCBI Taxonomy" id="117903"/>
    <lineage>
        <taxon>Eukaryota</taxon>
        <taxon>Metazoa</taxon>
        <taxon>Spiralia</taxon>
        <taxon>Lophotrochozoa</taxon>
        <taxon>Platyhelminthes</taxon>
        <taxon>Monogenea</taxon>
        <taxon>Polyopisthocotylea</taxon>
        <taxon>Polystomatidea</taxon>
        <taxon>Polystomatidae</taxon>
        <taxon>Protopolystoma</taxon>
    </lineage>
</organism>
<feature type="compositionally biased region" description="Basic and acidic residues" evidence="1">
    <location>
        <begin position="74"/>
        <end position="84"/>
    </location>
</feature>
<keyword evidence="3" id="KW-1185">Reference proteome</keyword>
<name>A0A448WPB5_9PLAT</name>
<feature type="non-terminal residue" evidence="2">
    <location>
        <position position="98"/>
    </location>
</feature>
<proteinExistence type="predicted"/>
<reference evidence="2" key="1">
    <citation type="submission" date="2018-11" db="EMBL/GenBank/DDBJ databases">
        <authorList>
            <consortium name="Pathogen Informatics"/>
        </authorList>
    </citation>
    <scope>NUCLEOTIDE SEQUENCE</scope>
</reference>
<feature type="region of interest" description="Disordered" evidence="1">
    <location>
        <begin position="24"/>
        <end position="98"/>
    </location>
</feature>